<dbReference type="Proteomes" id="UP000602124">
    <property type="component" value="Unassembled WGS sequence"/>
</dbReference>
<evidence type="ECO:0000313" key="3">
    <source>
        <dbReference type="Proteomes" id="UP000602124"/>
    </source>
</evidence>
<proteinExistence type="predicted"/>
<evidence type="ECO:0008006" key="4">
    <source>
        <dbReference type="Google" id="ProtNLM"/>
    </source>
</evidence>
<organism evidence="2 3">
    <name type="scientific">Devosia sediminis</name>
    <dbReference type="NCBI Taxonomy" id="2798801"/>
    <lineage>
        <taxon>Bacteria</taxon>
        <taxon>Pseudomonadati</taxon>
        <taxon>Pseudomonadota</taxon>
        <taxon>Alphaproteobacteria</taxon>
        <taxon>Hyphomicrobiales</taxon>
        <taxon>Devosiaceae</taxon>
        <taxon>Devosia</taxon>
    </lineage>
</organism>
<dbReference type="AlphaFoldDB" id="A0A934J396"/>
<sequence>MIHSRLTLLPLALLLCGFTSFDRFADPETGLSIEPPNSFLLIDLADYSAQSTAKSSVGVYPHTTTDLANPPTPYCVLTLHEREDTEGKTQDELNARMRDPESIDALLGHFGQNFTMREDEAVSLDGVDGHQFTFAAPGPDAENHDYPVHVATIFDTPPGRVTLACQTTNETLTTDLVTLDLIRDNLSLPAADK</sequence>
<gene>
    <name evidence="2" type="ORF">JEQ47_19330</name>
</gene>
<feature type="signal peptide" evidence="1">
    <location>
        <begin position="1"/>
        <end position="25"/>
    </location>
</feature>
<protein>
    <recommendedName>
        <fullName evidence="4">DUF1795 domain-containing protein</fullName>
    </recommendedName>
</protein>
<evidence type="ECO:0000256" key="1">
    <source>
        <dbReference type="SAM" id="SignalP"/>
    </source>
</evidence>
<dbReference type="RefSeq" id="WP_198878085.1">
    <property type="nucleotide sequence ID" value="NZ_JAEKMH010000006.1"/>
</dbReference>
<comment type="caution">
    <text evidence="2">The sequence shown here is derived from an EMBL/GenBank/DDBJ whole genome shotgun (WGS) entry which is preliminary data.</text>
</comment>
<reference evidence="2" key="1">
    <citation type="submission" date="2020-12" db="EMBL/GenBank/DDBJ databases">
        <title>Devosia sp. MSA67 isolated from Mo River.</title>
        <authorList>
            <person name="Ma F."/>
            <person name="Zi Z."/>
        </authorList>
    </citation>
    <scope>NUCLEOTIDE SEQUENCE</scope>
    <source>
        <strain evidence="2">MSA67</strain>
    </source>
</reference>
<accession>A0A934J396</accession>
<name>A0A934J396_9HYPH</name>
<evidence type="ECO:0000313" key="2">
    <source>
        <dbReference type="EMBL" id="MBJ3786884.1"/>
    </source>
</evidence>
<feature type="chain" id="PRO_5037748989" description="DUF1795 domain-containing protein" evidence="1">
    <location>
        <begin position="26"/>
        <end position="193"/>
    </location>
</feature>
<dbReference type="EMBL" id="JAEKMH010000006">
    <property type="protein sequence ID" value="MBJ3786884.1"/>
    <property type="molecule type" value="Genomic_DNA"/>
</dbReference>
<keyword evidence="1" id="KW-0732">Signal</keyword>
<keyword evidence="3" id="KW-1185">Reference proteome</keyword>